<keyword evidence="3" id="KW-1185">Reference proteome</keyword>
<accession>A0A9X3EN95</accession>
<feature type="compositionally biased region" description="Low complexity" evidence="1">
    <location>
        <begin position="62"/>
        <end position="72"/>
    </location>
</feature>
<dbReference type="NCBIfam" id="NF038133">
    <property type="entry name" value="choice_anch_L"/>
    <property type="match status" value="1"/>
</dbReference>
<proteinExistence type="predicted"/>
<dbReference type="AlphaFoldDB" id="A0A9X3EN95"/>
<sequence length="413" mass="42665">MLGFSGRWTRLGALALIGAACNGWGGVESGGDADTGDTAGSDATGTHGESGHGGATEGGEPTGEVTVATTDGETGGDTEGAVCPLAQVHLPCDAGSDEPLHALGLDYGSRGEPWSTGNAVPAGNFAMNAAPELQGKRAWQVARSYGSFVDPDTGGPFWGAREGDKVLLISSGLLPPPDPDGAVIVEDGDVYNDVAFGDPWDSDAMPPPMQPAKGSPGSDGHVDCDGANDCSNTIFGQWQSGGGDAEDKVWFGFELTAPAKAAGQIADARGYRFDFAFFSAEFPEFVDTAYNDIFVVWQASESYTGNVVFVAGQPLTVSSLWPVDFAGECAADDPACDGQDEHLAGTGYIRDGGATGWYRATGGVKPGETFSLTFAVFDMGDSFYDTTAILDNWAWDCEGCRPNEALGCGIAPQ</sequence>
<evidence type="ECO:0000256" key="1">
    <source>
        <dbReference type="SAM" id="MobiDB-lite"/>
    </source>
</evidence>
<protein>
    <submittedName>
        <fullName evidence="2">Choice-of-anchor L domain-containing protein</fullName>
    </submittedName>
</protein>
<feature type="region of interest" description="Disordered" evidence="1">
    <location>
        <begin position="31"/>
        <end position="80"/>
    </location>
</feature>
<name>A0A9X3EN95_9BACT</name>
<feature type="compositionally biased region" description="Gly residues" evidence="1">
    <location>
        <begin position="51"/>
        <end position="61"/>
    </location>
</feature>
<gene>
    <name evidence="2" type="ORF">OV079_12050</name>
</gene>
<feature type="compositionally biased region" description="Low complexity" evidence="1">
    <location>
        <begin position="31"/>
        <end position="47"/>
    </location>
</feature>
<dbReference type="Proteomes" id="UP001150924">
    <property type="component" value="Unassembled WGS sequence"/>
</dbReference>
<reference evidence="2" key="1">
    <citation type="submission" date="2022-11" db="EMBL/GenBank/DDBJ databases">
        <title>Minimal conservation of predation-associated metabolite biosynthetic gene clusters underscores biosynthetic potential of Myxococcota including descriptions for ten novel species: Archangium lansinium sp. nov., Myxococcus landrumus sp. nov., Nannocystis bai.</title>
        <authorList>
            <person name="Ahearne A."/>
            <person name="Stevens C."/>
            <person name="Phillips K."/>
        </authorList>
    </citation>
    <scope>NUCLEOTIDE SEQUENCE</scope>
    <source>
        <strain evidence="2">Na p29</strain>
    </source>
</reference>
<evidence type="ECO:0000313" key="2">
    <source>
        <dbReference type="EMBL" id="MCY1006279.1"/>
    </source>
</evidence>
<feature type="region of interest" description="Disordered" evidence="1">
    <location>
        <begin position="201"/>
        <end position="220"/>
    </location>
</feature>
<comment type="caution">
    <text evidence="2">The sequence shown here is derived from an EMBL/GenBank/DDBJ whole genome shotgun (WGS) entry which is preliminary data.</text>
</comment>
<dbReference type="InterPro" id="IPR049804">
    <property type="entry name" value="Choice_anch_L"/>
</dbReference>
<dbReference type="RefSeq" id="WP_267768392.1">
    <property type="nucleotide sequence ID" value="NZ_JAPNKE010000002.1"/>
</dbReference>
<organism evidence="2 3">
    <name type="scientific">Nannocystis pusilla</name>
    <dbReference type="NCBI Taxonomy" id="889268"/>
    <lineage>
        <taxon>Bacteria</taxon>
        <taxon>Pseudomonadati</taxon>
        <taxon>Myxococcota</taxon>
        <taxon>Polyangia</taxon>
        <taxon>Nannocystales</taxon>
        <taxon>Nannocystaceae</taxon>
        <taxon>Nannocystis</taxon>
    </lineage>
</organism>
<evidence type="ECO:0000313" key="3">
    <source>
        <dbReference type="Proteomes" id="UP001150924"/>
    </source>
</evidence>
<dbReference type="EMBL" id="JAPNKE010000002">
    <property type="protein sequence ID" value="MCY1006279.1"/>
    <property type="molecule type" value="Genomic_DNA"/>
</dbReference>
<dbReference type="PROSITE" id="PS51257">
    <property type="entry name" value="PROKAR_LIPOPROTEIN"/>
    <property type="match status" value="1"/>
</dbReference>